<evidence type="ECO:0000313" key="3">
    <source>
        <dbReference type="WBParaSite" id="TCONS_00005705.p1"/>
    </source>
</evidence>
<sequence length="368" mass="42868">MWIGLNSPEIVRGIFQYFEDFEVIENICNKSSTFKRVYEHSRPTSILKTTKHLYLHDDLLYVPSQYGKIEYNVSNKLLTPILDKNNISKWKYIEKQKFPFSDTRDDCPNYSEMSKYRENYGIFLSNNFKYDKNTINYEDIINYAVHISIQINHQLCHDKIVDKLKAFLDNFTKSPTLKGLSITFGDNIIVTSISVNRLIRLLSTISTNVKILTLIYNGSYDIQNMLDGACKPFIGLEALFIRSDGKYNGRGCIKFESISHLKSLEFLSISSSYVFTLIMKSILEVPNIKCIHIDYSSLCKCISHRMEIDLSNSNQVAMGLIKRKDFPIMKYSFKIISNKHWHKNIYHDLSIACLQRIDVVSKYFSYIE</sequence>
<protein>
    <submittedName>
        <fullName evidence="2 3">F-box domain-containing protein</fullName>
    </submittedName>
</protein>
<keyword evidence="1" id="KW-1185">Reference proteome</keyword>
<accession>A0A0K0E3E4</accession>
<evidence type="ECO:0000313" key="2">
    <source>
        <dbReference type="WBParaSite" id="SSTP_0000401600.1"/>
    </source>
</evidence>
<reference evidence="2" key="1">
    <citation type="submission" date="2015-08" db="UniProtKB">
        <authorList>
            <consortium name="WormBaseParasite"/>
        </authorList>
    </citation>
    <scope>IDENTIFICATION</scope>
</reference>
<dbReference type="SUPFAM" id="SSF52047">
    <property type="entry name" value="RNI-like"/>
    <property type="match status" value="1"/>
</dbReference>
<name>A0A0K0E3E4_STRER</name>
<proteinExistence type="predicted"/>
<dbReference type="Proteomes" id="UP000035681">
    <property type="component" value="Unplaced"/>
</dbReference>
<dbReference type="AlphaFoldDB" id="A0A0K0E3E4"/>
<dbReference type="WBParaSite" id="SSTP_0000401600.1">
    <property type="protein sequence ID" value="SSTP_0000401600.1"/>
    <property type="gene ID" value="SSTP_0000401600"/>
</dbReference>
<dbReference type="WBParaSite" id="TCONS_00005705.p1">
    <property type="protein sequence ID" value="TCONS_00005705.p1"/>
    <property type="gene ID" value="XLOC_003953"/>
</dbReference>
<evidence type="ECO:0000313" key="1">
    <source>
        <dbReference type="Proteomes" id="UP000035681"/>
    </source>
</evidence>
<organism evidence="2">
    <name type="scientific">Strongyloides stercoralis</name>
    <name type="common">Threadworm</name>
    <dbReference type="NCBI Taxonomy" id="6248"/>
    <lineage>
        <taxon>Eukaryota</taxon>
        <taxon>Metazoa</taxon>
        <taxon>Ecdysozoa</taxon>
        <taxon>Nematoda</taxon>
        <taxon>Chromadorea</taxon>
        <taxon>Rhabditida</taxon>
        <taxon>Tylenchina</taxon>
        <taxon>Panagrolaimomorpha</taxon>
        <taxon>Strongyloidoidea</taxon>
        <taxon>Strongyloididae</taxon>
        <taxon>Strongyloides</taxon>
    </lineage>
</organism>